<sequence length="276" mass="31623">MGKIEIMLLDQALNRQLDLNLLFHGREECEPLHAWGPGVRDSYIIHYIHSGKGTFRINGESYSLSAKQGFLITPGVIVQYEANKQDPWIYTWLGFRGIQARSFMESAGLDEASPVFRVRDDSIFFETLHDELIAAKSRKSYELMFQSLLYRFLAELMECADAPAIVSSSPSKEAYVRKATEWIEHNYSQKITVRQIADYIGLNRTYLSSLFQEQYGLSLQTYLLHFRMKRAAALLRNRSLSISDVSRSVGYTDPFLFSKMFKKVNGVSPSQSRDDA</sequence>
<gene>
    <name evidence="5" type="ORF">H8B09_02440</name>
</gene>
<keyword evidence="1" id="KW-0805">Transcription regulation</keyword>
<dbReference type="RefSeq" id="WP_191201881.1">
    <property type="nucleotide sequence ID" value="NZ_JACXZA010000001.1"/>
</dbReference>
<keyword evidence="2" id="KW-0238">DNA-binding</keyword>
<dbReference type="Gene3D" id="1.10.10.60">
    <property type="entry name" value="Homeodomain-like"/>
    <property type="match status" value="2"/>
</dbReference>
<dbReference type="InterPro" id="IPR009057">
    <property type="entry name" value="Homeodomain-like_sf"/>
</dbReference>
<dbReference type="Gene3D" id="2.60.120.280">
    <property type="entry name" value="Regulatory protein AraC"/>
    <property type="match status" value="1"/>
</dbReference>
<accession>A0ABR8MNL8</accession>
<dbReference type="PROSITE" id="PS00041">
    <property type="entry name" value="HTH_ARAC_FAMILY_1"/>
    <property type="match status" value="1"/>
</dbReference>
<dbReference type="InterPro" id="IPR018060">
    <property type="entry name" value="HTH_AraC"/>
</dbReference>
<dbReference type="Proteomes" id="UP000609346">
    <property type="component" value="Unassembled WGS sequence"/>
</dbReference>
<proteinExistence type="predicted"/>
<dbReference type="SUPFAM" id="SSF46689">
    <property type="entry name" value="Homeodomain-like"/>
    <property type="match status" value="2"/>
</dbReference>
<dbReference type="SMART" id="SM00342">
    <property type="entry name" value="HTH_ARAC"/>
    <property type="match status" value="1"/>
</dbReference>
<dbReference type="PRINTS" id="PR00032">
    <property type="entry name" value="HTHARAC"/>
</dbReference>
<dbReference type="Pfam" id="PF02311">
    <property type="entry name" value="AraC_binding"/>
    <property type="match status" value="1"/>
</dbReference>
<evidence type="ECO:0000256" key="1">
    <source>
        <dbReference type="ARBA" id="ARBA00023015"/>
    </source>
</evidence>
<dbReference type="InterPro" id="IPR020449">
    <property type="entry name" value="Tscrpt_reg_AraC-type_HTH"/>
</dbReference>
<dbReference type="CDD" id="cd06986">
    <property type="entry name" value="cupin_MmsR-like_N"/>
    <property type="match status" value="1"/>
</dbReference>
<dbReference type="PANTHER" id="PTHR43280">
    <property type="entry name" value="ARAC-FAMILY TRANSCRIPTIONAL REGULATOR"/>
    <property type="match status" value="1"/>
</dbReference>
<dbReference type="InterPro" id="IPR003313">
    <property type="entry name" value="AraC-bd"/>
</dbReference>
<evidence type="ECO:0000259" key="4">
    <source>
        <dbReference type="PROSITE" id="PS01124"/>
    </source>
</evidence>
<dbReference type="InterPro" id="IPR018062">
    <property type="entry name" value="HTH_AraC-typ_CS"/>
</dbReference>
<evidence type="ECO:0000313" key="5">
    <source>
        <dbReference type="EMBL" id="MBD3917597.1"/>
    </source>
</evidence>
<keyword evidence="3" id="KW-0804">Transcription</keyword>
<keyword evidence="6" id="KW-1185">Reference proteome</keyword>
<protein>
    <submittedName>
        <fullName evidence="5">AraC family transcriptional regulator</fullName>
    </submittedName>
</protein>
<feature type="domain" description="HTH araC/xylS-type" evidence="4">
    <location>
        <begin position="177"/>
        <end position="275"/>
    </location>
</feature>
<dbReference type="PANTHER" id="PTHR43280:SF30">
    <property type="entry name" value="MMSAB OPERON REGULATORY PROTEIN"/>
    <property type="match status" value="1"/>
</dbReference>
<organism evidence="5 6">
    <name type="scientific">Paenibacillus terricola</name>
    <dbReference type="NCBI Taxonomy" id="2763503"/>
    <lineage>
        <taxon>Bacteria</taxon>
        <taxon>Bacillati</taxon>
        <taxon>Bacillota</taxon>
        <taxon>Bacilli</taxon>
        <taxon>Bacillales</taxon>
        <taxon>Paenibacillaceae</taxon>
        <taxon>Paenibacillus</taxon>
    </lineage>
</organism>
<dbReference type="EMBL" id="JACXZA010000001">
    <property type="protein sequence ID" value="MBD3917597.1"/>
    <property type="molecule type" value="Genomic_DNA"/>
</dbReference>
<evidence type="ECO:0000256" key="2">
    <source>
        <dbReference type="ARBA" id="ARBA00023125"/>
    </source>
</evidence>
<dbReference type="PROSITE" id="PS01124">
    <property type="entry name" value="HTH_ARAC_FAMILY_2"/>
    <property type="match status" value="1"/>
</dbReference>
<reference evidence="5 6" key="1">
    <citation type="submission" date="2020-09" db="EMBL/GenBank/DDBJ databases">
        <title>Paenibacillus sp. strain PR3 16S rRNA gene Genome sequencing and assembly.</title>
        <authorList>
            <person name="Kim J."/>
        </authorList>
    </citation>
    <scope>NUCLEOTIDE SEQUENCE [LARGE SCALE GENOMIC DNA]</scope>
    <source>
        <strain evidence="5 6">PR3</strain>
    </source>
</reference>
<comment type="caution">
    <text evidence="5">The sequence shown here is derived from an EMBL/GenBank/DDBJ whole genome shotgun (WGS) entry which is preliminary data.</text>
</comment>
<dbReference type="InterPro" id="IPR037923">
    <property type="entry name" value="HTH-like"/>
</dbReference>
<evidence type="ECO:0000313" key="6">
    <source>
        <dbReference type="Proteomes" id="UP000609346"/>
    </source>
</evidence>
<dbReference type="Pfam" id="PF12833">
    <property type="entry name" value="HTH_18"/>
    <property type="match status" value="1"/>
</dbReference>
<evidence type="ECO:0000256" key="3">
    <source>
        <dbReference type="ARBA" id="ARBA00023163"/>
    </source>
</evidence>
<dbReference type="SUPFAM" id="SSF51215">
    <property type="entry name" value="Regulatory protein AraC"/>
    <property type="match status" value="1"/>
</dbReference>
<name>A0ABR8MNL8_9BACL</name>